<proteinExistence type="inferred from homology"/>
<dbReference type="Pfam" id="PF00083">
    <property type="entry name" value="Sugar_tr"/>
    <property type="match status" value="1"/>
</dbReference>
<dbReference type="Pfam" id="PF07690">
    <property type="entry name" value="MFS_1"/>
    <property type="match status" value="1"/>
</dbReference>
<dbReference type="InterPro" id="IPR011701">
    <property type="entry name" value="MFS"/>
</dbReference>
<feature type="transmembrane region" description="Helical" evidence="11">
    <location>
        <begin position="125"/>
        <end position="148"/>
    </location>
</feature>
<evidence type="ECO:0000313" key="13">
    <source>
        <dbReference type="EMBL" id="GLL09441.1"/>
    </source>
</evidence>
<dbReference type="SUPFAM" id="SSF103473">
    <property type="entry name" value="MFS general substrate transporter"/>
    <property type="match status" value="1"/>
</dbReference>
<reference evidence="13" key="2">
    <citation type="submission" date="2023-01" db="EMBL/GenBank/DDBJ databases">
        <authorList>
            <person name="Sun Q."/>
            <person name="Evtushenko L."/>
        </authorList>
    </citation>
    <scope>NUCLEOTIDE SEQUENCE</scope>
    <source>
        <strain evidence="13">VKM Ac-1069</strain>
    </source>
</reference>
<feature type="domain" description="Major facilitator superfamily (MFS) profile" evidence="12">
    <location>
        <begin position="22"/>
        <end position="435"/>
    </location>
</feature>
<evidence type="ECO:0000259" key="12">
    <source>
        <dbReference type="PROSITE" id="PS50850"/>
    </source>
</evidence>
<feature type="transmembrane region" description="Helical" evidence="11">
    <location>
        <begin position="239"/>
        <end position="264"/>
    </location>
</feature>
<dbReference type="InterPro" id="IPR005828">
    <property type="entry name" value="MFS_sugar_transport-like"/>
</dbReference>
<sequence>MTTEDTPVVVARGAGPATPRRAAAAAFLGSVVEYYDLVAYGTAAALVFNTLFFRDVSPSVALVLSFATFASGYVVRPLGGLLFGWIGDRHGRRTAVMLTIVVMGAATVLIGLLPTYAAIGWVAPVLLVVLRVLQGLAVGGELGGAVLIAVEHAPERRRGFYGSFSTAGAQAGTVLATVVFAILTATLSEEAFAAWGWRVPFLASAVIVLVGVLIRYGLDETPDFERARTQERTRTPIRTAVTAHPGAILGIVAVMAGMMSIWYLLTVYSLSYATTEVGIARPTILWVVTAATFLVVVMNPVWGALSDRIGRTTLLSAGLVVEGVLLVVYFVALRSGSVAFIFVSLLAVAGIGHACVNGIFPAFVAEALPPEVRYTAGSLGMQLAALIAGFAPLVAVALEGSTFGVWTTCGLALLLCLAGATAAHLLVRAHTPETAVAPAAA</sequence>
<evidence type="ECO:0000256" key="11">
    <source>
        <dbReference type="SAM" id="Phobius"/>
    </source>
</evidence>
<keyword evidence="14" id="KW-1185">Reference proteome</keyword>
<feature type="transmembrane region" description="Helical" evidence="11">
    <location>
        <begin position="60"/>
        <end position="83"/>
    </location>
</feature>
<evidence type="ECO:0000256" key="9">
    <source>
        <dbReference type="ARBA" id="ARBA00037295"/>
    </source>
</evidence>
<dbReference type="InterPro" id="IPR020846">
    <property type="entry name" value="MFS_dom"/>
</dbReference>
<dbReference type="InterPro" id="IPR036259">
    <property type="entry name" value="MFS_trans_sf"/>
</dbReference>
<dbReference type="PROSITE" id="PS50850">
    <property type="entry name" value="MFS"/>
    <property type="match status" value="1"/>
</dbReference>
<dbReference type="RefSeq" id="WP_051736621.1">
    <property type="nucleotide sequence ID" value="NZ_BAAAUZ010000013.1"/>
</dbReference>
<evidence type="ECO:0000256" key="3">
    <source>
        <dbReference type="ARBA" id="ARBA00022448"/>
    </source>
</evidence>
<dbReference type="PANTHER" id="PTHR43045">
    <property type="entry name" value="SHIKIMATE TRANSPORTER"/>
    <property type="match status" value="1"/>
</dbReference>
<dbReference type="Proteomes" id="UP001143463">
    <property type="component" value="Unassembled WGS sequence"/>
</dbReference>
<dbReference type="PANTHER" id="PTHR43045:SF1">
    <property type="entry name" value="SHIKIMATE TRANSPORTER"/>
    <property type="match status" value="1"/>
</dbReference>
<evidence type="ECO:0000256" key="7">
    <source>
        <dbReference type="ARBA" id="ARBA00022989"/>
    </source>
</evidence>
<name>A0A9W6KZI5_9PSEU</name>
<keyword evidence="3" id="KW-0813">Transport</keyword>
<evidence type="ECO:0000256" key="4">
    <source>
        <dbReference type="ARBA" id="ARBA00022475"/>
    </source>
</evidence>
<dbReference type="FunFam" id="1.20.1250.20:FF:000001">
    <property type="entry name" value="Dicarboxylate MFS transporter"/>
    <property type="match status" value="1"/>
</dbReference>
<comment type="caution">
    <text evidence="13">The sequence shown here is derived from an EMBL/GenBank/DDBJ whole genome shotgun (WGS) entry which is preliminary data.</text>
</comment>
<feature type="transmembrane region" description="Helical" evidence="11">
    <location>
        <begin position="403"/>
        <end position="427"/>
    </location>
</feature>
<evidence type="ECO:0000256" key="10">
    <source>
        <dbReference type="ARBA" id="ARBA00039918"/>
    </source>
</evidence>
<dbReference type="GO" id="GO:0015293">
    <property type="term" value="F:symporter activity"/>
    <property type="evidence" value="ECO:0007669"/>
    <property type="project" value="UniProtKB-KW"/>
</dbReference>
<organism evidence="13 14">
    <name type="scientific">Pseudonocardia halophobica</name>
    <dbReference type="NCBI Taxonomy" id="29401"/>
    <lineage>
        <taxon>Bacteria</taxon>
        <taxon>Bacillati</taxon>
        <taxon>Actinomycetota</taxon>
        <taxon>Actinomycetes</taxon>
        <taxon>Pseudonocardiales</taxon>
        <taxon>Pseudonocardiaceae</taxon>
        <taxon>Pseudonocardia</taxon>
    </lineage>
</organism>
<dbReference type="InterPro" id="IPR005829">
    <property type="entry name" value="Sugar_transporter_CS"/>
</dbReference>
<evidence type="ECO:0000256" key="6">
    <source>
        <dbReference type="ARBA" id="ARBA00022847"/>
    </source>
</evidence>
<dbReference type="PROSITE" id="PS00217">
    <property type="entry name" value="SUGAR_TRANSPORT_2"/>
    <property type="match status" value="1"/>
</dbReference>
<gene>
    <name evidence="13" type="ORF">GCM10017577_05810</name>
</gene>
<protein>
    <recommendedName>
        <fullName evidence="10">Putative proline/betaine transporter</fullName>
    </recommendedName>
</protein>
<evidence type="ECO:0000256" key="8">
    <source>
        <dbReference type="ARBA" id="ARBA00023136"/>
    </source>
</evidence>
<feature type="transmembrane region" description="Helical" evidence="11">
    <location>
        <begin position="314"/>
        <end position="332"/>
    </location>
</feature>
<feature type="transmembrane region" description="Helical" evidence="11">
    <location>
        <begin position="195"/>
        <end position="218"/>
    </location>
</feature>
<feature type="transmembrane region" description="Helical" evidence="11">
    <location>
        <begin position="376"/>
        <end position="397"/>
    </location>
</feature>
<keyword evidence="4" id="KW-1003">Cell membrane</keyword>
<keyword evidence="8 11" id="KW-0472">Membrane</keyword>
<comment type="subcellular location">
    <subcellularLocation>
        <location evidence="1">Cell membrane</location>
        <topology evidence="1">Multi-pass membrane protein</topology>
    </subcellularLocation>
</comment>
<evidence type="ECO:0000256" key="2">
    <source>
        <dbReference type="ARBA" id="ARBA00008240"/>
    </source>
</evidence>
<evidence type="ECO:0000313" key="14">
    <source>
        <dbReference type="Proteomes" id="UP001143463"/>
    </source>
</evidence>
<dbReference type="GO" id="GO:0005886">
    <property type="term" value="C:plasma membrane"/>
    <property type="evidence" value="ECO:0007669"/>
    <property type="project" value="UniProtKB-SubCell"/>
</dbReference>
<evidence type="ECO:0000256" key="1">
    <source>
        <dbReference type="ARBA" id="ARBA00004651"/>
    </source>
</evidence>
<reference evidence="13" key="1">
    <citation type="journal article" date="2014" name="Int. J. Syst. Evol. Microbiol.">
        <title>Complete genome sequence of Corynebacterium casei LMG S-19264T (=DSM 44701T), isolated from a smear-ripened cheese.</title>
        <authorList>
            <consortium name="US DOE Joint Genome Institute (JGI-PGF)"/>
            <person name="Walter F."/>
            <person name="Albersmeier A."/>
            <person name="Kalinowski J."/>
            <person name="Ruckert C."/>
        </authorList>
    </citation>
    <scope>NUCLEOTIDE SEQUENCE</scope>
    <source>
        <strain evidence="13">VKM Ac-1069</strain>
    </source>
</reference>
<comment type="similarity">
    <text evidence="2">Belongs to the major facilitator superfamily. Metabolite:H+ Symporter (MHS) family (TC 2.A.1.6) family.</text>
</comment>
<keyword evidence="7 11" id="KW-1133">Transmembrane helix</keyword>
<accession>A0A9W6KZI5</accession>
<feature type="transmembrane region" description="Helical" evidence="11">
    <location>
        <begin position="160"/>
        <end position="183"/>
    </location>
</feature>
<dbReference type="EMBL" id="BSFQ01000002">
    <property type="protein sequence ID" value="GLL09441.1"/>
    <property type="molecule type" value="Genomic_DNA"/>
</dbReference>
<dbReference type="AlphaFoldDB" id="A0A9W6KZI5"/>
<evidence type="ECO:0000256" key="5">
    <source>
        <dbReference type="ARBA" id="ARBA00022692"/>
    </source>
</evidence>
<comment type="function">
    <text evidence="9">May be a proton symporter involved in the uptake of osmolytes such as proline and glycine betaine.</text>
</comment>
<keyword evidence="6" id="KW-0769">Symport</keyword>
<feature type="transmembrane region" description="Helical" evidence="11">
    <location>
        <begin position="95"/>
        <end position="119"/>
    </location>
</feature>
<feature type="transmembrane region" description="Helical" evidence="11">
    <location>
        <begin position="284"/>
        <end position="302"/>
    </location>
</feature>
<keyword evidence="5 11" id="KW-0812">Transmembrane</keyword>
<dbReference type="Gene3D" id="1.20.1250.20">
    <property type="entry name" value="MFS general substrate transporter like domains"/>
    <property type="match status" value="2"/>
</dbReference>
<feature type="transmembrane region" description="Helical" evidence="11">
    <location>
        <begin position="338"/>
        <end position="364"/>
    </location>
</feature>